<dbReference type="InterPro" id="IPR008907">
    <property type="entry name" value="TPP/p25"/>
</dbReference>
<evidence type="ECO:0000313" key="3">
    <source>
        <dbReference type="Proteomes" id="UP000823046"/>
    </source>
</evidence>
<dbReference type="InterPro" id="IPR036572">
    <property type="entry name" value="Doublecortin_dom_sf"/>
</dbReference>
<feature type="domain" description="Doublecortin" evidence="1">
    <location>
        <begin position="146"/>
        <end position="227"/>
    </location>
</feature>
<evidence type="ECO:0000313" key="2">
    <source>
        <dbReference type="EMBL" id="KAF8822549.1"/>
    </source>
</evidence>
<dbReference type="SMART" id="SM00537">
    <property type="entry name" value="DCX"/>
    <property type="match status" value="1"/>
</dbReference>
<dbReference type="Gene3D" id="3.10.20.230">
    <property type="entry name" value="Doublecortin domain"/>
    <property type="match status" value="1"/>
</dbReference>
<dbReference type="Pfam" id="PF03607">
    <property type="entry name" value="DCX"/>
    <property type="match status" value="1"/>
</dbReference>
<name>A0ABQ7JEX3_9APIC</name>
<reference evidence="2 3" key="1">
    <citation type="journal article" date="2020" name="bioRxiv">
        <title>Metabolic contributions of an alphaproteobacterial endosymbiont in the apicomplexan Cardiosporidium cionae.</title>
        <authorList>
            <person name="Hunter E.S."/>
            <person name="Paight C.J."/>
            <person name="Lane C.E."/>
        </authorList>
    </citation>
    <scope>NUCLEOTIDE SEQUENCE [LARGE SCALE GENOMIC DNA]</scope>
    <source>
        <strain evidence="2">ESH_2018</strain>
    </source>
</reference>
<dbReference type="PROSITE" id="PS50309">
    <property type="entry name" value="DC"/>
    <property type="match status" value="1"/>
</dbReference>
<dbReference type="Pfam" id="PF05517">
    <property type="entry name" value="p25-alpha"/>
    <property type="match status" value="1"/>
</dbReference>
<keyword evidence="3" id="KW-1185">Reference proteome</keyword>
<organism evidence="2 3">
    <name type="scientific">Cardiosporidium cionae</name>
    <dbReference type="NCBI Taxonomy" id="476202"/>
    <lineage>
        <taxon>Eukaryota</taxon>
        <taxon>Sar</taxon>
        <taxon>Alveolata</taxon>
        <taxon>Apicomplexa</taxon>
        <taxon>Aconoidasida</taxon>
        <taxon>Nephromycida</taxon>
        <taxon>Cardiosporidium</taxon>
    </lineage>
</organism>
<accession>A0ABQ7JEX3</accession>
<dbReference type="SUPFAM" id="SSF89837">
    <property type="entry name" value="Doublecortin (DC)"/>
    <property type="match status" value="1"/>
</dbReference>
<dbReference type="InterPro" id="IPR003533">
    <property type="entry name" value="Doublecortin_dom"/>
</dbReference>
<protein>
    <recommendedName>
        <fullName evidence="1">Doublecortin domain-containing protein</fullName>
    </recommendedName>
</protein>
<dbReference type="CDD" id="cd01617">
    <property type="entry name" value="DCX"/>
    <property type="match status" value="1"/>
</dbReference>
<gene>
    <name evidence="2" type="ORF">IE077_003509</name>
</gene>
<comment type="caution">
    <text evidence="2">The sequence shown here is derived from an EMBL/GenBank/DDBJ whole genome shotgun (WGS) entry which is preliminary data.</text>
</comment>
<proteinExistence type="predicted"/>
<evidence type="ECO:0000259" key="1">
    <source>
        <dbReference type="PROSITE" id="PS50309"/>
    </source>
</evidence>
<sequence length="250" mass="28433">MHGRGNELLWNLDMPSNEAKTLWKSENPVQHIDSPVHRHPIDSPPYISYLNNQSRAAQSKRRERTVFERLTDTAYFTGAHKERFDEYGNGRGLAGREYLFVHDGLTESSSRTHEVYSSVIKTPKKSVVTPGTLGVQKFGVQIAAPKLMWLFRNGDKHHDGVPFFLRAHIQTLNALYYEISKKITPINGSIRKLYDQSLKPISRLAEIVDGAKYLCSSGEPPAPLAKMEKFLNPWVIQKPEGRVPTSFFEI</sequence>
<dbReference type="EMBL" id="JADAQX010000043">
    <property type="protein sequence ID" value="KAF8822549.1"/>
    <property type="molecule type" value="Genomic_DNA"/>
</dbReference>
<dbReference type="Proteomes" id="UP000823046">
    <property type="component" value="Unassembled WGS sequence"/>
</dbReference>